<keyword evidence="1" id="KW-0812">Transmembrane</keyword>
<keyword evidence="2" id="KW-0687">Ribonucleoprotein</keyword>
<evidence type="ECO:0000313" key="2">
    <source>
        <dbReference type="EMBL" id="JAN54998.1"/>
    </source>
</evidence>
<dbReference type="EMBL" id="GDIQ01046089">
    <property type="protein sequence ID" value="JAN48648.1"/>
    <property type="molecule type" value="Transcribed_RNA"/>
</dbReference>
<evidence type="ECO:0000256" key="1">
    <source>
        <dbReference type="SAM" id="Phobius"/>
    </source>
</evidence>
<dbReference type="EMBL" id="GDIQ01039739">
    <property type="protein sequence ID" value="JAN54998.1"/>
    <property type="molecule type" value="Transcribed_RNA"/>
</dbReference>
<proteinExistence type="predicted"/>
<dbReference type="GO" id="GO:0005840">
    <property type="term" value="C:ribosome"/>
    <property type="evidence" value="ECO:0007669"/>
    <property type="project" value="UniProtKB-KW"/>
</dbReference>
<protein>
    <submittedName>
        <fullName evidence="2">Putative 40S ribosomal protein S11</fullName>
    </submittedName>
</protein>
<accession>A0A0P6G8J7</accession>
<name>A0A0P6G8J7_9CRUS</name>
<feature type="transmembrane region" description="Helical" evidence="1">
    <location>
        <begin position="144"/>
        <end position="162"/>
    </location>
</feature>
<dbReference type="AlphaFoldDB" id="A0A0P6G8J7"/>
<reference evidence="2" key="1">
    <citation type="submission" date="2015-10" db="EMBL/GenBank/DDBJ databases">
        <title>EvidentialGene: Evidence-directed Construction of Complete mRNA Transcriptomes without Genomes.</title>
        <authorList>
            <person name="Gilbert D.G."/>
        </authorList>
    </citation>
    <scope>NUCLEOTIDE SEQUENCE</scope>
</reference>
<sequence>MEIIYNILKNIFPVCWHFPIFFLLGENETPCTRGSKLDVPLHFQYTYSTCYSQPTFVLKSSLNTFLTREAVLSNKVPEILVLHIGKNVSTFPTLKHVNTTEYGADDVRNEDTCQTSKHFKIKYFVWKEKSGLKKKTKHKTKSNFFLYFVTRVIIDFLIFIYLHNSASVSTAADRGNFSLARLMARYHAALIITTMNECVI</sequence>
<organism evidence="2">
    <name type="scientific">Daphnia magna</name>
    <dbReference type="NCBI Taxonomy" id="35525"/>
    <lineage>
        <taxon>Eukaryota</taxon>
        <taxon>Metazoa</taxon>
        <taxon>Ecdysozoa</taxon>
        <taxon>Arthropoda</taxon>
        <taxon>Crustacea</taxon>
        <taxon>Branchiopoda</taxon>
        <taxon>Diplostraca</taxon>
        <taxon>Cladocera</taxon>
        <taxon>Anomopoda</taxon>
        <taxon>Daphniidae</taxon>
        <taxon>Daphnia</taxon>
    </lineage>
</organism>
<keyword evidence="1" id="KW-0472">Membrane</keyword>
<keyword evidence="1" id="KW-1133">Transmembrane helix</keyword>
<keyword evidence="2" id="KW-0689">Ribosomal protein</keyword>